<comment type="caution">
    <text evidence="4">The sequence shown here is derived from an EMBL/GenBank/DDBJ whole genome shotgun (WGS) entry which is preliminary data.</text>
</comment>
<dbReference type="Proteomes" id="UP000703269">
    <property type="component" value="Unassembled WGS sequence"/>
</dbReference>
<organism evidence="4 5">
    <name type="scientific">Phanerochaete sordida</name>
    <dbReference type="NCBI Taxonomy" id="48140"/>
    <lineage>
        <taxon>Eukaryota</taxon>
        <taxon>Fungi</taxon>
        <taxon>Dikarya</taxon>
        <taxon>Basidiomycota</taxon>
        <taxon>Agaricomycotina</taxon>
        <taxon>Agaricomycetes</taxon>
        <taxon>Polyporales</taxon>
        <taxon>Phanerochaetaceae</taxon>
        <taxon>Phanerochaete</taxon>
    </lineage>
</organism>
<proteinExistence type="inferred from homology"/>
<reference evidence="4 5" key="1">
    <citation type="submission" date="2021-08" db="EMBL/GenBank/DDBJ databases">
        <title>Draft Genome Sequence of Phanerochaete sordida strain YK-624.</title>
        <authorList>
            <person name="Mori T."/>
            <person name="Dohra H."/>
            <person name="Suzuki T."/>
            <person name="Kawagishi H."/>
            <person name="Hirai H."/>
        </authorList>
    </citation>
    <scope>NUCLEOTIDE SEQUENCE [LARGE SCALE GENOMIC DNA]</scope>
    <source>
        <strain evidence="4 5">YK-624</strain>
    </source>
</reference>
<dbReference type="PANTHER" id="PTHR18884">
    <property type="entry name" value="SEPTIN"/>
    <property type="match status" value="1"/>
</dbReference>
<feature type="domain" description="Septin-type G" evidence="3">
    <location>
        <begin position="101"/>
        <end position="572"/>
    </location>
</feature>
<feature type="compositionally biased region" description="Low complexity" evidence="2">
    <location>
        <begin position="248"/>
        <end position="271"/>
    </location>
</feature>
<comment type="similarity">
    <text evidence="1">Belongs to the TRAFAC class TrmE-Era-EngA-EngB-Septin-like GTPase superfamily. Septin GTPase family.</text>
</comment>
<dbReference type="Gene3D" id="3.40.50.300">
    <property type="entry name" value="P-loop containing nucleotide triphosphate hydrolases"/>
    <property type="match status" value="1"/>
</dbReference>
<feature type="compositionally biased region" description="Basic residues" evidence="2">
    <location>
        <begin position="86"/>
        <end position="97"/>
    </location>
</feature>
<dbReference type="Pfam" id="PF00735">
    <property type="entry name" value="Septin"/>
    <property type="match status" value="3"/>
</dbReference>
<dbReference type="EMBL" id="BPQB01000087">
    <property type="protein sequence ID" value="GJE98422.1"/>
    <property type="molecule type" value="Genomic_DNA"/>
</dbReference>
<evidence type="ECO:0000259" key="3">
    <source>
        <dbReference type="PROSITE" id="PS51719"/>
    </source>
</evidence>
<feature type="compositionally biased region" description="Basic and acidic residues" evidence="2">
    <location>
        <begin position="365"/>
        <end position="374"/>
    </location>
</feature>
<dbReference type="AlphaFoldDB" id="A0A9P3GN14"/>
<dbReference type="InterPro" id="IPR030379">
    <property type="entry name" value="G_SEPTIN_dom"/>
</dbReference>
<dbReference type="PROSITE" id="PS51719">
    <property type="entry name" value="G_SEPTIN"/>
    <property type="match status" value="1"/>
</dbReference>
<keyword evidence="1" id="KW-0342">GTP-binding</keyword>
<feature type="region of interest" description="Disordered" evidence="2">
    <location>
        <begin position="347"/>
        <end position="428"/>
    </location>
</feature>
<keyword evidence="5" id="KW-1185">Reference proteome</keyword>
<keyword evidence="1" id="KW-0547">Nucleotide-binding</keyword>
<dbReference type="GO" id="GO:0005525">
    <property type="term" value="F:GTP binding"/>
    <property type="evidence" value="ECO:0007669"/>
    <property type="project" value="UniProtKB-KW"/>
</dbReference>
<name>A0A9P3GN14_9APHY</name>
<feature type="compositionally biased region" description="Basic residues" evidence="2">
    <location>
        <begin position="1"/>
        <end position="10"/>
    </location>
</feature>
<evidence type="ECO:0000256" key="2">
    <source>
        <dbReference type="SAM" id="MobiDB-lite"/>
    </source>
</evidence>
<accession>A0A9P3GN14</accession>
<gene>
    <name evidence="4" type="ORF">PsYK624_146520</name>
</gene>
<evidence type="ECO:0000256" key="1">
    <source>
        <dbReference type="RuleBase" id="RU004560"/>
    </source>
</evidence>
<evidence type="ECO:0000313" key="5">
    <source>
        <dbReference type="Proteomes" id="UP000703269"/>
    </source>
</evidence>
<protein>
    <submittedName>
        <fullName evidence="4">Septin-domain-containing protein</fullName>
    </submittedName>
</protein>
<feature type="region of interest" description="Disordered" evidence="2">
    <location>
        <begin position="467"/>
        <end position="511"/>
    </location>
</feature>
<dbReference type="SUPFAM" id="SSF52540">
    <property type="entry name" value="P-loop containing nucleoside triphosphate hydrolases"/>
    <property type="match status" value="1"/>
</dbReference>
<feature type="region of interest" description="Disordered" evidence="2">
    <location>
        <begin position="1"/>
        <end position="104"/>
    </location>
</feature>
<feature type="region of interest" description="Disordered" evidence="2">
    <location>
        <begin position="240"/>
        <end position="281"/>
    </location>
</feature>
<evidence type="ECO:0000313" key="4">
    <source>
        <dbReference type="EMBL" id="GJE98422.1"/>
    </source>
</evidence>
<dbReference type="OrthoDB" id="10261408at2759"/>
<dbReference type="InterPro" id="IPR027417">
    <property type="entry name" value="P-loop_NTPase"/>
</dbReference>
<sequence length="604" mass="67138">MLASIRRKYQKKQERGGPPYIRASPSLPELHPQGIPWPEDLIDAAEIPKGPDPAAPPRGSYARPAGGPISTLYTSHPPSAFDNRKSTYRARNRPSQRRSRDPTSFNIMVVGAQGTGKTSLLRLLLETAEISPNASPEQRHALDDFLRGAPKRTQEIHSARIEICESKHDRLLLSVIDTPGLDFRAGHELSLERQVSAIVRHMDTQFAETLNEESKVVRQSKGDNHVHLCIYTIDPSRIVSSAERRSHPSTSRSRSESTVSSQTPTQSPVSSDYPSHASDDDAHEELCISPADLAVMRRLVKKTNLLPVIARADTLTDDTLEAIKRAARRDLETAGLDLGVFVAGQSDTRNSRRDSHATGNGTVDSHMERSHSPDDDAPSDDDDQRRSRPAIKLRGPRTPFKMPWTRSRSRTRIEDAEPTDEPTSVDTMDTESVASVRFSARTVVQSDLTALLPFAFIAPETTRRRRATYSAPLPSDRQSIATDADPVSPSEDSHADSTVSGTRHGPLLQGPPADLRGVFVRKYRWGTIDVLSPEHCDFAALRTTVLSTHMKMLKIRTKEVLYERYRTEKLLARRATKNISEDQARKMVEGMLDSPPPLPDTRLL</sequence>